<dbReference type="PANTHER" id="PTHR43135:SF3">
    <property type="entry name" value="ALPHA-D-RIBOSE 1-METHYLPHOSPHONATE 5-TRIPHOSPHATE DIPHOSPHATASE"/>
    <property type="match status" value="1"/>
</dbReference>
<dbReference type="InterPro" id="IPR051781">
    <property type="entry name" value="Metallo-dep_Hydrolase"/>
</dbReference>
<name>A0A5C6Q809_9GAMM</name>
<evidence type="ECO:0000313" key="4">
    <source>
        <dbReference type="Proteomes" id="UP000321822"/>
    </source>
</evidence>
<dbReference type="GO" id="GO:0016810">
    <property type="term" value="F:hydrolase activity, acting on carbon-nitrogen (but not peptide) bonds"/>
    <property type="evidence" value="ECO:0007669"/>
    <property type="project" value="InterPro"/>
</dbReference>
<gene>
    <name evidence="3" type="ORF">ESZ36_18860</name>
</gene>
<dbReference type="Gene3D" id="3.40.50.10910">
    <property type="entry name" value="Amidohydrolase"/>
    <property type="match status" value="1"/>
</dbReference>
<reference evidence="3 4" key="1">
    <citation type="submission" date="2019-07" db="EMBL/GenBank/DDBJ databases">
        <title>Genomes of sea-ice associated Colwellia species.</title>
        <authorList>
            <person name="Bowman J.P."/>
        </authorList>
    </citation>
    <scope>NUCLEOTIDE SEQUENCE [LARGE SCALE GENOMIC DNA]</scope>
    <source>
        <strain evidence="3 4">ACAM 459</strain>
    </source>
</reference>
<dbReference type="InterPro" id="IPR011059">
    <property type="entry name" value="Metal-dep_hydrolase_composite"/>
</dbReference>
<dbReference type="InterPro" id="IPR006680">
    <property type="entry name" value="Amidohydro-rel"/>
</dbReference>
<keyword evidence="3" id="KW-0378">Hydrolase</keyword>
<comment type="caution">
    <text evidence="3">The sequence shown here is derived from an EMBL/GenBank/DDBJ whole genome shotgun (WGS) entry which is preliminary data.</text>
</comment>
<dbReference type="SUPFAM" id="SSF51338">
    <property type="entry name" value="Composite domain of metallo-dependent hydrolases"/>
    <property type="match status" value="1"/>
</dbReference>
<organism evidence="3 4">
    <name type="scientific">Colwellia demingiae</name>
    <dbReference type="NCBI Taxonomy" id="89401"/>
    <lineage>
        <taxon>Bacteria</taxon>
        <taxon>Pseudomonadati</taxon>
        <taxon>Pseudomonadota</taxon>
        <taxon>Gammaproteobacteria</taxon>
        <taxon>Alteromonadales</taxon>
        <taxon>Colwelliaceae</taxon>
        <taxon>Colwellia</taxon>
    </lineage>
</organism>
<protein>
    <submittedName>
        <fullName evidence="3">Amidohydrolase family protein</fullName>
    </submittedName>
</protein>
<keyword evidence="4" id="KW-1185">Reference proteome</keyword>
<dbReference type="Gene3D" id="2.30.40.10">
    <property type="entry name" value="Urease, subunit C, domain 1"/>
    <property type="match status" value="1"/>
</dbReference>
<feature type="chain" id="PRO_5023119626" evidence="1">
    <location>
        <begin position="23"/>
        <end position="672"/>
    </location>
</feature>
<dbReference type="RefSeq" id="WP_146790748.1">
    <property type="nucleotide sequence ID" value="NZ_VOLT01000012.1"/>
</dbReference>
<dbReference type="Gene3D" id="1.20.58.520">
    <property type="entry name" value="Amidohydrolase"/>
    <property type="match status" value="1"/>
</dbReference>
<evidence type="ECO:0000313" key="3">
    <source>
        <dbReference type="EMBL" id="TWX64760.1"/>
    </source>
</evidence>
<feature type="domain" description="Amidohydrolase-related" evidence="2">
    <location>
        <begin position="320"/>
        <end position="640"/>
    </location>
</feature>
<keyword evidence="1" id="KW-0732">Signal</keyword>
<dbReference type="EMBL" id="VOLT01000012">
    <property type="protein sequence ID" value="TWX64760.1"/>
    <property type="molecule type" value="Genomic_DNA"/>
</dbReference>
<dbReference type="AlphaFoldDB" id="A0A5C6Q809"/>
<dbReference type="Pfam" id="PF01979">
    <property type="entry name" value="Amidohydro_1"/>
    <property type="match status" value="1"/>
</dbReference>
<proteinExistence type="predicted"/>
<evidence type="ECO:0000256" key="1">
    <source>
        <dbReference type="SAM" id="SignalP"/>
    </source>
</evidence>
<sequence>MNWSLLRLLFALSSMVSAVVFANNTSITNLVYSEKGLAGKQIMTKVSDTQYRGSLDLRWNNRVFKIDEKIKLNGKGQILSFESTGLSPFGAAIAESFKWQDGIASWESNKEDGRIKSSGEQFYLPVNSAVVAENLMVQAMLKNIVNSIELLPSGTARLTELKTVKLSADSGSEQVTLYAISGLGFTPDFSWYDSQGNFFAKDHSGFMKVIREGFTLDDFEKLKVIQNSAEQEYLEGVARKLSHSYTTLLIKNAQVVDVINSVVLKNTDVLFKNGKVSQVAKNINVPENTATIDGSGKTLIPGLWDMHGHLSKDDGLLNMAAGVTNVRDVGNSHDNIMEIERLFNTNQVIGNRVFRAGFFDQMSEFSAGLSVKSLAEAHEKIDWFADNGYIQIKLYSSIDPTWVEPIAKHAHRRGLRLSGHIPAFMTAEQAVKAGYDEIQHINMLFLNFLAGTEVDTRQQLRFTLIGEKAGDVDINSKEFNDFIQLLADNQIVIDPTVSTFRSLLLKERKKIDPEFLAVAEHLPPNVLRQLKGAEMNVTDDLKDNYQAGADAMSVLVKKLYDKGVPIVPGTDNIAGFTLHRELEIYADAGIPEMDVLKIASINSARLVGAAHYLGSITEGKSADVLLIDGDPLKDMSVLRKTSLVIKDNHFYKPEELYKILGVKPFTPSSRLQ</sequence>
<dbReference type="Proteomes" id="UP000321822">
    <property type="component" value="Unassembled WGS sequence"/>
</dbReference>
<accession>A0A5C6Q809</accession>
<evidence type="ECO:0000259" key="2">
    <source>
        <dbReference type="Pfam" id="PF01979"/>
    </source>
</evidence>
<dbReference type="OrthoDB" id="6190564at2"/>
<dbReference type="InterPro" id="IPR032466">
    <property type="entry name" value="Metal_Hydrolase"/>
</dbReference>
<dbReference type="Gene3D" id="3.30.110.90">
    <property type="entry name" value="Amidohydrolase"/>
    <property type="match status" value="1"/>
</dbReference>
<feature type="signal peptide" evidence="1">
    <location>
        <begin position="1"/>
        <end position="22"/>
    </location>
</feature>
<dbReference type="PANTHER" id="PTHR43135">
    <property type="entry name" value="ALPHA-D-RIBOSE 1-METHYLPHOSPHONATE 5-TRIPHOSPHATE DIPHOSPHATASE"/>
    <property type="match status" value="1"/>
</dbReference>
<dbReference type="SUPFAM" id="SSF51556">
    <property type="entry name" value="Metallo-dependent hydrolases"/>
    <property type="match status" value="1"/>
</dbReference>